<dbReference type="Proteomes" id="UP000183529">
    <property type="component" value="Unassembled WGS sequence"/>
</dbReference>
<evidence type="ECO:0000259" key="5">
    <source>
        <dbReference type="PROSITE" id="PS50931"/>
    </source>
</evidence>
<proteinExistence type="inferred from homology"/>
<dbReference type="GO" id="GO:0003700">
    <property type="term" value="F:DNA-binding transcription factor activity"/>
    <property type="evidence" value="ECO:0007669"/>
    <property type="project" value="InterPro"/>
</dbReference>
<organism evidence="6 7">
    <name type="scientific">Paraburkholderia tropica</name>
    <dbReference type="NCBI Taxonomy" id="92647"/>
    <lineage>
        <taxon>Bacteria</taxon>
        <taxon>Pseudomonadati</taxon>
        <taxon>Pseudomonadota</taxon>
        <taxon>Betaproteobacteria</taxon>
        <taxon>Burkholderiales</taxon>
        <taxon>Burkholderiaceae</taxon>
        <taxon>Paraburkholderia</taxon>
    </lineage>
</organism>
<evidence type="ECO:0000313" key="6">
    <source>
        <dbReference type="EMBL" id="SEJ68928.1"/>
    </source>
</evidence>
<evidence type="ECO:0000256" key="2">
    <source>
        <dbReference type="ARBA" id="ARBA00023015"/>
    </source>
</evidence>
<evidence type="ECO:0000256" key="3">
    <source>
        <dbReference type="ARBA" id="ARBA00023125"/>
    </source>
</evidence>
<dbReference type="Gene3D" id="1.10.10.10">
    <property type="entry name" value="Winged helix-like DNA-binding domain superfamily/Winged helix DNA-binding domain"/>
    <property type="match status" value="1"/>
</dbReference>
<protein>
    <submittedName>
        <fullName evidence="6">DNA-binding transcriptional regulator, LysR family</fullName>
    </submittedName>
</protein>
<comment type="similarity">
    <text evidence="1">Belongs to the LysR transcriptional regulatory family.</text>
</comment>
<dbReference type="PRINTS" id="PR00039">
    <property type="entry name" value="HTHLYSR"/>
</dbReference>
<dbReference type="Pfam" id="PF00126">
    <property type="entry name" value="HTH_1"/>
    <property type="match status" value="1"/>
</dbReference>
<dbReference type="RefSeq" id="WP_074983618.1">
    <property type="nucleotide sequence ID" value="NZ_CADFGN010000008.1"/>
</dbReference>
<accession>A0AAQ1JU94</accession>
<keyword evidence="3 6" id="KW-0238">DNA-binding</keyword>
<feature type="domain" description="HTH lysR-type" evidence="5">
    <location>
        <begin position="1"/>
        <end position="58"/>
    </location>
</feature>
<comment type="caution">
    <text evidence="6">The sequence shown here is derived from an EMBL/GenBank/DDBJ whole genome shotgun (WGS) entry which is preliminary data.</text>
</comment>
<evidence type="ECO:0000256" key="4">
    <source>
        <dbReference type="ARBA" id="ARBA00023163"/>
    </source>
</evidence>
<dbReference type="InterPro" id="IPR050950">
    <property type="entry name" value="HTH-type_LysR_regulators"/>
</dbReference>
<dbReference type="GO" id="GO:0005829">
    <property type="term" value="C:cytosol"/>
    <property type="evidence" value="ECO:0007669"/>
    <property type="project" value="TreeGrafter"/>
</dbReference>
<dbReference type="CDD" id="cd05466">
    <property type="entry name" value="PBP2_LTTR_substrate"/>
    <property type="match status" value="1"/>
</dbReference>
<dbReference type="InterPro" id="IPR005119">
    <property type="entry name" value="LysR_subst-bd"/>
</dbReference>
<dbReference type="SUPFAM" id="SSF53850">
    <property type="entry name" value="Periplasmic binding protein-like II"/>
    <property type="match status" value="1"/>
</dbReference>
<dbReference type="GO" id="GO:0003677">
    <property type="term" value="F:DNA binding"/>
    <property type="evidence" value="ECO:0007669"/>
    <property type="project" value="UniProtKB-KW"/>
</dbReference>
<dbReference type="Gene3D" id="3.40.190.290">
    <property type="match status" value="1"/>
</dbReference>
<dbReference type="SUPFAM" id="SSF46785">
    <property type="entry name" value="Winged helix' DNA-binding domain"/>
    <property type="match status" value="1"/>
</dbReference>
<gene>
    <name evidence="6" type="ORF">SAMN05216550_107190</name>
</gene>
<evidence type="ECO:0000313" key="7">
    <source>
        <dbReference type="Proteomes" id="UP000183529"/>
    </source>
</evidence>
<keyword evidence="2" id="KW-0805">Transcription regulation</keyword>
<dbReference type="FunFam" id="1.10.10.10:FF:000001">
    <property type="entry name" value="LysR family transcriptional regulator"/>
    <property type="match status" value="1"/>
</dbReference>
<dbReference type="PROSITE" id="PS50931">
    <property type="entry name" value="HTH_LYSR"/>
    <property type="match status" value="1"/>
</dbReference>
<sequence length="301" mass="33655">MDLKRLRYFCAVIEQGNVSKAARFLNIAQPALSKRLSELEEEIGALLFLRGIRHIEATPAGLHLYRRACEILQSVDNATRETIIISKTETQTLRIGVSHLYQRFFQSLILEIHHRHPDIHIRLTVSDSSYIEMLLRNGLIDVALIQKPSNPSGYDCLNFQPISAAAVMTPTLAKDLPDRALSLCEIAKFPLMLLRRGEGPGIYELVKDRLERASGELKAVMSVSQPSVILDWIETGLDCASILPASEVDQEKWKHCRVFPISSTFAAFYPSIVKMSASSHMAAVMDIVKDGQWNSALAERG</sequence>
<dbReference type="InterPro" id="IPR036390">
    <property type="entry name" value="WH_DNA-bd_sf"/>
</dbReference>
<reference evidence="6 7" key="1">
    <citation type="submission" date="2016-10" db="EMBL/GenBank/DDBJ databases">
        <authorList>
            <person name="Varghese N."/>
            <person name="Submissions S."/>
        </authorList>
    </citation>
    <scope>NUCLEOTIDE SEQUENCE [LARGE SCALE GENOMIC DNA]</scope>
    <source>
        <strain evidence="6 7">LMG 22274</strain>
    </source>
</reference>
<dbReference type="EMBL" id="FNZM01000007">
    <property type="protein sequence ID" value="SEJ68928.1"/>
    <property type="molecule type" value="Genomic_DNA"/>
</dbReference>
<keyword evidence="4" id="KW-0804">Transcription</keyword>
<dbReference type="Pfam" id="PF03466">
    <property type="entry name" value="LysR_substrate"/>
    <property type="match status" value="1"/>
</dbReference>
<name>A0AAQ1JU94_9BURK</name>
<evidence type="ECO:0000256" key="1">
    <source>
        <dbReference type="ARBA" id="ARBA00009437"/>
    </source>
</evidence>
<dbReference type="AlphaFoldDB" id="A0AAQ1JU94"/>
<dbReference type="PANTHER" id="PTHR30419">
    <property type="entry name" value="HTH-TYPE TRANSCRIPTIONAL REGULATOR YBHD"/>
    <property type="match status" value="1"/>
</dbReference>
<dbReference type="InterPro" id="IPR036388">
    <property type="entry name" value="WH-like_DNA-bd_sf"/>
</dbReference>
<dbReference type="InterPro" id="IPR000847">
    <property type="entry name" value="LysR_HTH_N"/>
</dbReference>